<reference evidence="1" key="1">
    <citation type="submission" date="2022-06" db="EMBL/GenBank/DDBJ databases">
        <title>Phylogenomic reconstructions and comparative analyses of Kickxellomycotina fungi.</title>
        <authorList>
            <person name="Reynolds N.K."/>
            <person name="Stajich J.E."/>
            <person name="Barry K."/>
            <person name="Grigoriev I.V."/>
            <person name="Crous P."/>
            <person name="Smith M.E."/>
        </authorList>
    </citation>
    <scope>NUCLEOTIDE SEQUENCE</scope>
    <source>
        <strain evidence="1">RSA 2271</strain>
    </source>
</reference>
<accession>A0ACC1HFT0</accession>
<proteinExistence type="predicted"/>
<protein>
    <submittedName>
        <fullName evidence="1">Uncharacterized protein</fullName>
    </submittedName>
</protein>
<organism evidence="1 2">
    <name type="scientific">Spiromyces aspiralis</name>
    <dbReference type="NCBI Taxonomy" id="68401"/>
    <lineage>
        <taxon>Eukaryota</taxon>
        <taxon>Fungi</taxon>
        <taxon>Fungi incertae sedis</taxon>
        <taxon>Zoopagomycota</taxon>
        <taxon>Kickxellomycotina</taxon>
        <taxon>Kickxellomycetes</taxon>
        <taxon>Kickxellales</taxon>
        <taxon>Kickxellaceae</taxon>
        <taxon>Spiromyces</taxon>
    </lineage>
</organism>
<name>A0ACC1HFT0_9FUNG</name>
<comment type="caution">
    <text evidence="1">The sequence shown here is derived from an EMBL/GenBank/DDBJ whole genome shotgun (WGS) entry which is preliminary data.</text>
</comment>
<sequence>MPAAGKKLISECRAETIKRACRAKIEWEYQSALEGAVRSPDRPGRRVADIARDAATKNADRAASSSGRRQPAGGQSKVMRPSSKDGVQIDGD</sequence>
<gene>
    <name evidence="1" type="ORF">EV182_002982</name>
</gene>
<dbReference type="EMBL" id="JAMZIH010005839">
    <property type="protein sequence ID" value="KAJ1674583.1"/>
    <property type="molecule type" value="Genomic_DNA"/>
</dbReference>
<evidence type="ECO:0000313" key="1">
    <source>
        <dbReference type="EMBL" id="KAJ1674583.1"/>
    </source>
</evidence>
<keyword evidence="2" id="KW-1185">Reference proteome</keyword>
<dbReference type="Proteomes" id="UP001145114">
    <property type="component" value="Unassembled WGS sequence"/>
</dbReference>
<evidence type="ECO:0000313" key="2">
    <source>
        <dbReference type="Proteomes" id="UP001145114"/>
    </source>
</evidence>